<dbReference type="GeneID" id="120276520"/>
<protein>
    <submittedName>
        <fullName evidence="2">Uncharacterized protein LOC120276520</fullName>
    </submittedName>
</protein>
<organism evidence="1 2">
    <name type="scientific">Dioscorea cayennensis subsp. rotundata</name>
    <name type="common">White Guinea yam</name>
    <name type="synonym">Dioscorea rotundata</name>
    <dbReference type="NCBI Taxonomy" id="55577"/>
    <lineage>
        <taxon>Eukaryota</taxon>
        <taxon>Viridiplantae</taxon>
        <taxon>Streptophyta</taxon>
        <taxon>Embryophyta</taxon>
        <taxon>Tracheophyta</taxon>
        <taxon>Spermatophyta</taxon>
        <taxon>Magnoliopsida</taxon>
        <taxon>Liliopsida</taxon>
        <taxon>Dioscoreales</taxon>
        <taxon>Dioscoreaceae</taxon>
        <taxon>Dioscorea</taxon>
    </lineage>
</organism>
<evidence type="ECO:0000313" key="1">
    <source>
        <dbReference type="Proteomes" id="UP001515500"/>
    </source>
</evidence>
<dbReference type="Proteomes" id="UP001515500">
    <property type="component" value="Chromosome 14"/>
</dbReference>
<gene>
    <name evidence="2" type="primary">LOC120276520</name>
</gene>
<proteinExistence type="predicted"/>
<accession>A0AB40CJF7</accession>
<sequence length="128" mass="14189">MSTSLLSSPSSADYAPSTPSYIYPICLARFQPTVLHLHRMKGGMTLIQDILRVSVTHLQTLIPSVRRGNDWLFASINSAFGKSQHEVSVAWKNVVCLNSLVKKSILCQALLFCIIYKNSCQINAICNC</sequence>
<dbReference type="RefSeq" id="XP_039139213.1">
    <property type="nucleotide sequence ID" value="XM_039283279.1"/>
</dbReference>
<keyword evidence="1" id="KW-1185">Reference proteome</keyword>
<evidence type="ECO:0000313" key="2">
    <source>
        <dbReference type="RefSeq" id="XP_039139213.1"/>
    </source>
</evidence>
<reference evidence="2" key="1">
    <citation type="submission" date="2025-08" db="UniProtKB">
        <authorList>
            <consortium name="RefSeq"/>
        </authorList>
    </citation>
    <scope>IDENTIFICATION</scope>
</reference>
<dbReference type="AlphaFoldDB" id="A0AB40CJF7"/>
<name>A0AB40CJF7_DIOCR</name>